<dbReference type="Proteomes" id="UP001054854">
    <property type="component" value="Unassembled WGS sequence"/>
</dbReference>
<gene>
    <name evidence="2" type="ORF">TPA0910_04420</name>
</gene>
<feature type="region of interest" description="Disordered" evidence="1">
    <location>
        <begin position="1"/>
        <end position="67"/>
    </location>
</feature>
<organism evidence="2 3">
    <name type="scientific">Streptomyces hygroscopicus</name>
    <dbReference type="NCBI Taxonomy" id="1912"/>
    <lineage>
        <taxon>Bacteria</taxon>
        <taxon>Bacillati</taxon>
        <taxon>Actinomycetota</taxon>
        <taxon>Actinomycetes</taxon>
        <taxon>Kitasatosporales</taxon>
        <taxon>Streptomycetaceae</taxon>
        <taxon>Streptomyces</taxon>
        <taxon>Streptomyces violaceusniger group</taxon>
    </lineage>
</organism>
<keyword evidence="3" id="KW-1185">Reference proteome</keyword>
<evidence type="ECO:0000256" key="1">
    <source>
        <dbReference type="SAM" id="MobiDB-lite"/>
    </source>
</evidence>
<evidence type="ECO:0000313" key="2">
    <source>
        <dbReference type="EMBL" id="GHJ26009.1"/>
    </source>
</evidence>
<protein>
    <submittedName>
        <fullName evidence="2">Uncharacterized protein</fullName>
    </submittedName>
</protein>
<evidence type="ECO:0000313" key="3">
    <source>
        <dbReference type="Proteomes" id="UP001054854"/>
    </source>
</evidence>
<proteinExistence type="predicted"/>
<accession>A0ABQ3TRP9</accession>
<sequence length="119" mass="12370">MATAFSGPWTPAADCPTAVTTSGPAVRTAPEPLGRDPDGAADSTDPANRRTGELLESVDKGASGRERCSVRRRHLSAAARGSIARRSIALVQGVPGRCDDAARCRAGRRERGAPCGERS</sequence>
<feature type="compositionally biased region" description="Basic and acidic residues" evidence="1">
    <location>
        <begin position="47"/>
        <end position="67"/>
    </location>
</feature>
<name>A0ABQ3TRP9_STRHY</name>
<comment type="caution">
    <text evidence="2">The sequence shown here is derived from an EMBL/GenBank/DDBJ whole genome shotgun (WGS) entry which is preliminary data.</text>
</comment>
<dbReference type="EMBL" id="BNEK01000002">
    <property type="protein sequence ID" value="GHJ26009.1"/>
    <property type="molecule type" value="Genomic_DNA"/>
</dbReference>
<reference evidence="2" key="1">
    <citation type="submission" date="2024-05" db="EMBL/GenBank/DDBJ databases">
        <title>Whole genome shotgun sequence of Streptomyces hygroscopicus NBRC 113678.</title>
        <authorList>
            <person name="Komaki H."/>
            <person name="Tamura T."/>
        </authorList>
    </citation>
    <scope>NUCLEOTIDE SEQUENCE</scope>
    <source>
        <strain evidence="2">N11-34</strain>
    </source>
</reference>